<evidence type="ECO:0000313" key="4">
    <source>
        <dbReference type="EMBL" id="KHS57904.1"/>
    </source>
</evidence>
<dbReference type="InterPro" id="IPR000979">
    <property type="entry name" value="Phosphodiesterase_MJ0936/Vps29"/>
</dbReference>
<evidence type="ECO:0000259" key="3">
    <source>
        <dbReference type="Pfam" id="PF12850"/>
    </source>
</evidence>
<feature type="domain" description="Calcineurin-like phosphoesterase" evidence="3">
    <location>
        <begin position="6"/>
        <end position="142"/>
    </location>
</feature>
<comment type="caution">
    <text evidence="4">The sequence shown here is derived from an EMBL/GenBank/DDBJ whole genome shotgun (WGS) entry which is preliminary data.</text>
</comment>
<evidence type="ECO:0000313" key="5">
    <source>
        <dbReference type="Proteomes" id="UP000031189"/>
    </source>
</evidence>
<reference evidence="4 5" key="1">
    <citation type="submission" date="2014-12" db="EMBL/GenBank/DDBJ databases">
        <title>Draft genome sequence of Terrisporobacter sp. 08-306576, isolated from the blood culture of a bacteremia patient.</title>
        <authorList>
            <person name="Lund L.C."/>
            <person name="Sydenham T.V."/>
            <person name="Hogh S.V."/>
            <person name="Skov M.N."/>
            <person name="Kemp M."/>
            <person name="Justesen U.S."/>
        </authorList>
    </citation>
    <scope>NUCLEOTIDE SEQUENCE [LARGE SCALE GENOMIC DNA]</scope>
    <source>
        <strain evidence="4 5">08-306576</strain>
    </source>
</reference>
<protein>
    <recommendedName>
        <fullName evidence="2">Phosphoesterase</fullName>
        <ecNumber evidence="2">3.1.4.-</ecNumber>
    </recommendedName>
</protein>
<dbReference type="Gene3D" id="3.60.21.10">
    <property type="match status" value="1"/>
</dbReference>
<gene>
    <name evidence="4" type="ORF">QX51_05810</name>
</gene>
<dbReference type="OrthoDB" id="9800565at2"/>
<dbReference type="GO" id="GO:0046872">
    <property type="term" value="F:metal ion binding"/>
    <property type="evidence" value="ECO:0007669"/>
    <property type="project" value="UniProtKB-KW"/>
</dbReference>
<evidence type="ECO:0000256" key="1">
    <source>
        <dbReference type="ARBA" id="ARBA00008950"/>
    </source>
</evidence>
<sequence length="155" mass="17947">MKEQYKVGIISDTHGLLREEVINYLKTCDYIIHGGDINTEDVLKKLKDIAPTYVVRGNNDKSGWAEKLPKELYFTIGNIRFYMVHNKKDISSNLKNVDAIIFGHSHKYFCEIIEDILWLNPGSCGKIRFNLPINFVIMTIENSNYSIEKVDILFE</sequence>
<dbReference type="AlphaFoldDB" id="A0A0B3VYR9"/>
<dbReference type="STRING" id="1577792.QX51_05810"/>
<comment type="similarity">
    <text evidence="1 2">Belongs to the metallophosphoesterase superfamily. YfcE family.</text>
</comment>
<dbReference type="RefSeq" id="WP_039678965.1">
    <property type="nucleotide sequence ID" value="NZ_JWHR01000061.1"/>
</dbReference>
<accession>A0A0B3VYR9</accession>
<organism evidence="4 5">
    <name type="scientific">Terrisporobacter othiniensis</name>
    <dbReference type="NCBI Taxonomy" id="1577792"/>
    <lineage>
        <taxon>Bacteria</taxon>
        <taxon>Bacillati</taxon>
        <taxon>Bacillota</taxon>
        <taxon>Clostridia</taxon>
        <taxon>Peptostreptococcales</taxon>
        <taxon>Peptostreptococcaceae</taxon>
        <taxon>Terrisporobacter</taxon>
    </lineage>
</organism>
<dbReference type="Pfam" id="PF12850">
    <property type="entry name" value="Metallophos_2"/>
    <property type="match status" value="1"/>
</dbReference>
<dbReference type="EC" id="3.1.4.-" evidence="2"/>
<dbReference type="Proteomes" id="UP000031189">
    <property type="component" value="Unassembled WGS sequence"/>
</dbReference>
<comment type="cofactor">
    <cofactor evidence="2">
        <name>a divalent metal cation</name>
        <dbReference type="ChEBI" id="CHEBI:60240"/>
    </cofactor>
</comment>
<proteinExistence type="inferred from homology"/>
<keyword evidence="2" id="KW-0479">Metal-binding</keyword>
<evidence type="ECO:0000256" key="2">
    <source>
        <dbReference type="RuleBase" id="RU362039"/>
    </source>
</evidence>
<dbReference type="PANTHER" id="PTHR11124">
    <property type="entry name" value="VACUOLAR SORTING PROTEIN VPS29"/>
    <property type="match status" value="1"/>
</dbReference>
<dbReference type="SUPFAM" id="SSF56300">
    <property type="entry name" value="Metallo-dependent phosphatases"/>
    <property type="match status" value="1"/>
</dbReference>
<dbReference type="NCBIfam" id="TIGR00040">
    <property type="entry name" value="yfcE"/>
    <property type="match status" value="1"/>
</dbReference>
<dbReference type="GO" id="GO:0016787">
    <property type="term" value="F:hydrolase activity"/>
    <property type="evidence" value="ECO:0007669"/>
    <property type="project" value="UniProtKB-UniRule"/>
</dbReference>
<dbReference type="InterPro" id="IPR029052">
    <property type="entry name" value="Metallo-depent_PP-like"/>
</dbReference>
<name>A0A0B3VYR9_9FIRM</name>
<keyword evidence="5" id="KW-1185">Reference proteome</keyword>
<dbReference type="InterPro" id="IPR024654">
    <property type="entry name" value="Calcineurin-like_PHP_lpxH"/>
</dbReference>
<dbReference type="EMBL" id="JWHR01000061">
    <property type="protein sequence ID" value="KHS57904.1"/>
    <property type="molecule type" value="Genomic_DNA"/>
</dbReference>